<dbReference type="STRING" id="57664.SAMN05661003_102283"/>
<dbReference type="PANTHER" id="PTHR37946">
    <property type="entry name" value="SLL1969 PROTEIN"/>
    <property type="match status" value="1"/>
</dbReference>
<feature type="transmembrane region" description="Helical" evidence="1">
    <location>
        <begin position="56"/>
        <end position="76"/>
    </location>
</feature>
<dbReference type="Proteomes" id="UP000243205">
    <property type="component" value="Unassembled WGS sequence"/>
</dbReference>
<dbReference type="EMBL" id="FNAQ01000002">
    <property type="protein sequence ID" value="SDD97202.1"/>
    <property type="molecule type" value="Genomic_DNA"/>
</dbReference>
<dbReference type="OrthoDB" id="275181at2"/>
<keyword evidence="1" id="KW-1133">Transmembrane helix</keyword>
<reference evidence="3" key="1">
    <citation type="submission" date="2016-10" db="EMBL/GenBank/DDBJ databases">
        <authorList>
            <person name="Varghese N."/>
            <person name="Submissions S."/>
        </authorList>
    </citation>
    <scope>NUCLEOTIDE SEQUENCE [LARGE SCALE GENOMIC DNA]</scope>
    <source>
        <strain evidence="3">DSM 8987</strain>
    </source>
</reference>
<evidence type="ECO:0008006" key="4">
    <source>
        <dbReference type="Google" id="ProtNLM"/>
    </source>
</evidence>
<gene>
    <name evidence="2" type="ORF">SAMN05661003_102283</name>
</gene>
<keyword evidence="1" id="KW-0812">Transmembrane</keyword>
<protein>
    <recommendedName>
        <fullName evidence="4">Alpha/beta hydrolase family protein</fullName>
    </recommendedName>
</protein>
<name>A0A1G6Z3Y5_9BACT</name>
<dbReference type="PANTHER" id="PTHR37946:SF1">
    <property type="entry name" value="SLL1969 PROTEIN"/>
    <property type="match status" value="1"/>
</dbReference>
<keyword evidence="3" id="KW-1185">Reference proteome</keyword>
<evidence type="ECO:0000313" key="3">
    <source>
        <dbReference type="Proteomes" id="UP000243205"/>
    </source>
</evidence>
<evidence type="ECO:0000313" key="2">
    <source>
        <dbReference type="EMBL" id="SDD97202.1"/>
    </source>
</evidence>
<dbReference type="InterPro" id="IPR029058">
    <property type="entry name" value="AB_hydrolase_fold"/>
</dbReference>
<dbReference type="RefSeq" id="WP_092076362.1">
    <property type="nucleotide sequence ID" value="NZ_FNAQ01000002.1"/>
</dbReference>
<dbReference type="Gene3D" id="3.40.50.1820">
    <property type="entry name" value="alpha/beta hydrolase"/>
    <property type="match status" value="1"/>
</dbReference>
<evidence type="ECO:0000256" key="1">
    <source>
        <dbReference type="SAM" id="Phobius"/>
    </source>
</evidence>
<dbReference type="SUPFAM" id="SSF53474">
    <property type="entry name" value="alpha/beta-Hydrolases"/>
    <property type="match status" value="1"/>
</dbReference>
<dbReference type="AlphaFoldDB" id="A0A1G6Z3Y5"/>
<accession>A0A1G6Z3Y5</accession>
<sequence length="301" mass="33584">MTLVSLAELATILHLLIQLLLWPPAVLLALLLVLARYSQAARDPACLDHPLRLPRLLRDLSLAGLEYLCCLLNLLLFPLGCLPPTRWRHRPKRRTLILLHGLYFNRASLFWLQLRLRLHGLRVITPAFSLWHNIESLTEALDHQISALRLEQGVEQVDLLGYGFGGLILRNYVQRRGGANHIRQAICLGCAHQGSDLAVFAPTRLARHLRRNDPLLIELNRLPWPPQVALASIRAADDLLIQPPEAARLPLGQDMVIANCGHLLLLYHPATFSALQQILVGGAPVTAPEQATTNQRSLPAN</sequence>
<keyword evidence="1" id="KW-0472">Membrane</keyword>
<proteinExistence type="predicted"/>
<feature type="transmembrane region" description="Helical" evidence="1">
    <location>
        <begin position="12"/>
        <end position="35"/>
    </location>
</feature>
<feature type="transmembrane region" description="Helical" evidence="1">
    <location>
        <begin position="96"/>
        <end position="114"/>
    </location>
</feature>
<organism evidence="2 3">
    <name type="scientific">Desulfuromonas thiophila</name>
    <dbReference type="NCBI Taxonomy" id="57664"/>
    <lineage>
        <taxon>Bacteria</taxon>
        <taxon>Pseudomonadati</taxon>
        <taxon>Thermodesulfobacteriota</taxon>
        <taxon>Desulfuromonadia</taxon>
        <taxon>Desulfuromonadales</taxon>
        <taxon>Desulfuromonadaceae</taxon>
        <taxon>Desulfuromonas</taxon>
    </lineage>
</organism>